<dbReference type="Proteomes" id="UP001255856">
    <property type="component" value="Unassembled WGS sequence"/>
</dbReference>
<sequence length="212" mass="23380">MESDDEEPAFSFGLSKRMRLGALAADRSRGAAVGSADVDLLRRLSMAKEGGLVQLQALVAQVVHRRRRAASRQKASLLRALREQSDKALAALEAESARASESLQLDAQRQVEDVCGRLEAAYADLVRTRDEYRARAAQLWSRCEALQAKAAAVKEESALKLAEQGRARESKLAALQSTLAKRRREVDREVQRLQKSANKMPELASMLLPLLS</sequence>
<reference evidence="1" key="1">
    <citation type="submission" date="2021-01" db="EMBL/GenBank/DDBJ databases">
        <authorList>
            <person name="Eckstrom K.M.E."/>
        </authorList>
    </citation>
    <scope>NUCLEOTIDE SEQUENCE</scope>
    <source>
        <strain evidence="1">UVCC 0001</strain>
    </source>
</reference>
<accession>A0AAD9IKX6</accession>
<protein>
    <submittedName>
        <fullName evidence="1">Uncharacterized protein</fullName>
    </submittedName>
</protein>
<keyword evidence="2" id="KW-1185">Reference proteome</keyword>
<evidence type="ECO:0000313" key="2">
    <source>
        <dbReference type="Proteomes" id="UP001255856"/>
    </source>
</evidence>
<organism evidence="1 2">
    <name type="scientific">Prototheca wickerhamii</name>
    <dbReference type="NCBI Taxonomy" id="3111"/>
    <lineage>
        <taxon>Eukaryota</taxon>
        <taxon>Viridiplantae</taxon>
        <taxon>Chlorophyta</taxon>
        <taxon>core chlorophytes</taxon>
        <taxon>Trebouxiophyceae</taxon>
        <taxon>Chlorellales</taxon>
        <taxon>Chlorellaceae</taxon>
        <taxon>Prototheca</taxon>
    </lineage>
</organism>
<comment type="caution">
    <text evidence="1">The sequence shown here is derived from an EMBL/GenBank/DDBJ whole genome shotgun (WGS) entry which is preliminary data.</text>
</comment>
<dbReference type="EMBL" id="JASFZW010000004">
    <property type="protein sequence ID" value="KAK2078545.1"/>
    <property type="molecule type" value="Genomic_DNA"/>
</dbReference>
<gene>
    <name evidence="1" type="ORF">QBZ16_003385</name>
</gene>
<proteinExistence type="predicted"/>
<name>A0AAD9IKX6_PROWI</name>
<evidence type="ECO:0000313" key="1">
    <source>
        <dbReference type="EMBL" id="KAK2078545.1"/>
    </source>
</evidence>
<dbReference type="AlphaFoldDB" id="A0AAD9IKX6"/>